<organism evidence="5 6">
    <name type="scientific">Aeribacillus pallidus</name>
    <dbReference type="NCBI Taxonomy" id="33936"/>
    <lineage>
        <taxon>Bacteria</taxon>
        <taxon>Bacillati</taxon>
        <taxon>Bacillota</taxon>
        <taxon>Bacilli</taxon>
        <taxon>Bacillales</taxon>
        <taxon>Bacillaceae</taxon>
        <taxon>Aeribacillus</taxon>
    </lineage>
</organism>
<evidence type="ECO:0000313" key="5">
    <source>
        <dbReference type="EMBL" id="KZN95773.1"/>
    </source>
</evidence>
<gene>
    <name evidence="5" type="ORF">AZI98_11905</name>
</gene>
<evidence type="ECO:0000259" key="4">
    <source>
        <dbReference type="PROSITE" id="PS51294"/>
    </source>
</evidence>
<dbReference type="InterPro" id="IPR009057">
    <property type="entry name" value="Homeodomain-like_sf"/>
</dbReference>
<comment type="caution">
    <text evidence="5">The sequence shown here is derived from an EMBL/GenBank/DDBJ whole genome shotgun (WGS) entry which is preliminary data.</text>
</comment>
<dbReference type="InterPro" id="IPR001005">
    <property type="entry name" value="SANT/Myb"/>
</dbReference>
<dbReference type="PROSITE" id="PS50090">
    <property type="entry name" value="MYB_LIKE"/>
    <property type="match status" value="1"/>
</dbReference>
<dbReference type="STRING" id="33936.AZI98_11905"/>
<sequence>MEATIDLLHLILFLKNHFLKKVKSKRRDEQMAVTRQDAWTEDEDLLLKEIVLQHIREGGTQLKAFEIVAEKLSRTAAACGFRWNSYLRKKYETDIELAKQERKKFRQQKEKKISEKQLLHYEEAGGRSEITIDDVIAFLKSTQHQPVNNRLEEENKSLREKISFLEQKVEEFKNENEQLHEQLKKIENEFYAFIKMMEKVRERAGLKEEAEEEKMKHKKRPFQFGQE</sequence>
<reference evidence="5 6" key="1">
    <citation type="submission" date="2016-04" db="EMBL/GenBank/DDBJ databases">
        <title>Draft genome sequence of Aeribacillus pallidus 8m3 from petroleum reservoir.</title>
        <authorList>
            <person name="Poltaraus A.B."/>
            <person name="Nazina T.N."/>
            <person name="Tourova T.P."/>
            <person name="Malakho S.M."/>
            <person name="Korshunova A.V."/>
            <person name="Sokolova D.S."/>
        </authorList>
    </citation>
    <scope>NUCLEOTIDE SEQUENCE [LARGE SCALE GENOMIC DNA]</scope>
    <source>
        <strain evidence="5 6">8m3</strain>
    </source>
</reference>
<dbReference type="PANTHER" id="PTHR41302">
    <property type="entry name" value="PRESPORE-SPECIFIC TRANSCRIPTIONAL REGULATOR RSFA-RELATED"/>
    <property type="match status" value="1"/>
</dbReference>
<evidence type="ECO:0000256" key="2">
    <source>
        <dbReference type="SAM" id="MobiDB-lite"/>
    </source>
</evidence>
<evidence type="ECO:0000313" key="6">
    <source>
        <dbReference type="Proteomes" id="UP000076476"/>
    </source>
</evidence>
<keyword evidence="6" id="KW-1185">Reference proteome</keyword>
<protein>
    <submittedName>
        <fullName evidence="5">Uncharacterized protein</fullName>
    </submittedName>
</protein>
<evidence type="ECO:0000259" key="3">
    <source>
        <dbReference type="PROSITE" id="PS50090"/>
    </source>
</evidence>
<dbReference type="InterPro" id="IPR017930">
    <property type="entry name" value="Myb_dom"/>
</dbReference>
<name>A0A165X9I5_9BACI</name>
<accession>A0A165X9I5</accession>
<feature type="domain" description="HTH myb-type" evidence="4">
    <location>
        <begin position="31"/>
        <end position="91"/>
    </location>
</feature>
<dbReference type="SMART" id="SM00717">
    <property type="entry name" value="SANT"/>
    <property type="match status" value="1"/>
</dbReference>
<dbReference type="Gene3D" id="1.10.10.60">
    <property type="entry name" value="Homeodomain-like"/>
    <property type="match status" value="1"/>
</dbReference>
<keyword evidence="1" id="KW-0175">Coiled coil</keyword>
<dbReference type="PROSITE" id="PS51294">
    <property type="entry name" value="HTH_MYB"/>
    <property type="match status" value="1"/>
</dbReference>
<dbReference type="Gene3D" id="1.20.5.340">
    <property type="match status" value="1"/>
</dbReference>
<dbReference type="SUPFAM" id="SSF46689">
    <property type="entry name" value="Homeodomain-like"/>
    <property type="match status" value="1"/>
</dbReference>
<proteinExistence type="predicted"/>
<feature type="region of interest" description="Disordered" evidence="2">
    <location>
        <begin position="206"/>
        <end position="227"/>
    </location>
</feature>
<evidence type="ECO:0000256" key="1">
    <source>
        <dbReference type="SAM" id="Coils"/>
    </source>
</evidence>
<feature type="domain" description="Myb-like" evidence="3">
    <location>
        <begin position="35"/>
        <end position="87"/>
    </location>
</feature>
<dbReference type="NCBIfam" id="TIGR02894">
    <property type="entry name" value="DNA_bind_RsfA"/>
    <property type="match status" value="1"/>
</dbReference>
<dbReference type="Proteomes" id="UP000076476">
    <property type="component" value="Unassembled WGS sequence"/>
</dbReference>
<feature type="coiled-coil region" evidence="1">
    <location>
        <begin position="88"/>
        <end position="115"/>
    </location>
</feature>
<dbReference type="AlphaFoldDB" id="A0A165X9I5"/>
<dbReference type="EMBL" id="LWBR01000035">
    <property type="protein sequence ID" value="KZN95773.1"/>
    <property type="molecule type" value="Genomic_DNA"/>
</dbReference>
<dbReference type="Pfam" id="PF13921">
    <property type="entry name" value="Myb_DNA-bind_6"/>
    <property type="match status" value="1"/>
</dbReference>
<dbReference type="InterPro" id="IPR014243">
    <property type="entry name" value="RsfA-like"/>
</dbReference>
<dbReference type="PANTHER" id="PTHR41302:SF2">
    <property type="entry name" value="PRESPORE SPECIFIC TRANSCRIPTIONAL ACTIVATOR RSFA"/>
    <property type="match status" value="1"/>
</dbReference>